<comment type="caution">
    <text evidence="2">The sequence shown here is derived from an EMBL/GenBank/DDBJ whole genome shotgun (WGS) entry which is preliminary data.</text>
</comment>
<dbReference type="Proteomes" id="UP000236569">
    <property type="component" value="Unassembled WGS sequence"/>
</dbReference>
<evidence type="ECO:0000313" key="2">
    <source>
        <dbReference type="EMBL" id="GBF08249.1"/>
    </source>
</evidence>
<evidence type="ECO:0000313" key="3">
    <source>
        <dbReference type="Proteomes" id="UP000236569"/>
    </source>
</evidence>
<sequence length="72" mass="8106">MVLNEQDADEALEQWPFASGRHARPRVEDAQHRLIPLAPECHPHRAARRAEAHGVFQQVLLRAAQVVPPARS</sequence>
<name>A0A2I9D113_9DEIO</name>
<dbReference type="EMBL" id="BFAG01000028">
    <property type="protein sequence ID" value="GBF08249.1"/>
    <property type="molecule type" value="Genomic_DNA"/>
</dbReference>
<evidence type="ECO:0000256" key="1">
    <source>
        <dbReference type="SAM" id="MobiDB-lite"/>
    </source>
</evidence>
<proteinExistence type="predicted"/>
<reference evidence="3" key="1">
    <citation type="submission" date="2018-01" db="EMBL/GenBank/DDBJ databases">
        <title>Draft Genome Sequence of the Radioresistant Bacterium Deinococcus aerius TR0125, Isolated from the Higher Atmosphere above Japan.</title>
        <authorList>
            <person name="Satoh K."/>
            <person name="Arai H."/>
            <person name="Sanzen T."/>
            <person name="Kawaguchi Y."/>
            <person name="Hayashi H."/>
            <person name="Yokobori S."/>
            <person name="Yamagishi A."/>
            <person name="Oono Y."/>
            <person name="Narumi I."/>
        </authorList>
    </citation>
    <scope>NUCLEOTIDE SEQUENCE [LARGE SCALE GENOMIC DNA]</scope>
    <source>
        <strain evidence="3">TR0125</strain>
    </source>
</reference>
<feature type="region of interest" description="Disordered" evidence="1">
    <location>
        <begin position="1"/>
        <end position="24"/>
    </location>
</feature>
<keyword evidence="3" id="KW-1185">Reference proteome</keyword>
<organism evidence="2 3">
    <name type="scientific">Deinococcus aerius</name>
    <dbReference type="NCBI Taxonomy" id="200253"/>
    <lineage>
        <taxon>Bacteria</taxon>
        <taxon>Thermotogati</taxon>
        <taxon>Deinococcota</taxon>
        <taxon>Deinococci</taxon>
        <taxon>Deinococcales</taxon>
        <taxon>Deinococcaceae</taxon>
        <taxon>Deinococcus</taxon>
    </lineage>
</organism>
<feature type="compositionally biased region" description="Acidic residues" evidence="1">
    <location>
        <begin position="1"/>
        <end position="12"/>
    </location>
</feature>
<protein>
    <submittedName>
        <fullName evidence="2">Uncharacterized protein</fullName>
    </submittedName>
</protein>
<gene>
    <name evidence="2" type="ORF">DAERI_280005</name>
</gene>
<accession>A0A2I9D113</accession>
<dbReference type="AlphaFoldDB" id="A0A2I9D113"/>